<reference evidence="1 2" key="1">
    <citation type="submission" date="2022-03" db="EMBL/GenBank/DDBJ databases">
        <title>Complete genome analysis of Roseomonas KG 17.1 : a prolific producer of plant growth promoters.</title>
        <authorList>
            <person name="Saadouli I."/>
            <person name="Najjari A."/>
            <person name="Mosbah A."/>
            <person name="Ouzari H.I."/>
        </authorList>
    </citation>
    <scope>NUCLEOTIDE SEQUENCE [LARGE SCALE GENOMIC DNA]</scope>
    <source>
        <strain evidence="1 2">KG17-1</strain>
    </source>
</reference>
<organism evidence="1 2">
    <name type="scientific">Teichococcus vastitatis</name>
    <dbReference type="NCBI Taxonomy" id="2307076"/>
    <lineage>
        <taxon>Bacteria</taxon>
        <taxon>Pseudomonadati</taxon>
        <taxon>Pseudomonadota</taxon>
        <taxon>Alphaproteobacteria</taxon>
        <taxon>Acetobacterales</taxon>
        <taxon>Roseomonadaceae</taxon>
        <taxon>Roseomonas</taxon>
    </lineage>
</organism>
<dbReference type="RefSeq" id="WP_157985803.1">
    <property type="nucleotide sequence ID" value="NZ_JALBUU010000004.1"/>
</dbReference>
<proteinExistence type="predicted"/>
<accession>A0ABS9W166</accession>
<dbReference type="Proteomes" id="UP001201985">
    <property type="component" value="Unassembled WGS sequence"/>
</dbReference>
<evidence type="ECO:0000313" key="1">
    <source>
        <dbReference type="EMBL" id="MCI0752650.1"/>
    </source>
</evidence>
<sequence>MPRSLPAFVEEWLRAALVNACWIFGQAQIGRCGLCLAVSRALRREALNPAPP</sequence>
<name>A0ABS9W166_9PROT</name>
<comment type="caution">
    <text evidence="1">The sequence shown here is derived from an EMBL/GenBank/DDBJ whole genome shotgun (WGS) entry which is preliminary data.</text>
</comment>
<evidence type="ECO:0008006" key="3">
    <source>
        <dbReference type="Google" id="ProtNLM"/>
    </source>
</evidence>
<dbReference type="EMBL" id="JALBUU010000004">
    <property type="protein sequence ID" value="MCI0752650.1"/>
    <property type="molecule type" value="Genomic_DNA"/>
</dbReference>
<keyword evidence="2" id="KW-1185">Reference proteome</keyword>
<evidence type="ECO:0000313" key="2">
    <source>
        <dbReference type="Proteomes" id="UP001201985"/>
    </source>
</evidence>
<gene>
    <name evidence="1" type="ORF">MON41_02580</name>
</gene>
<protein>
    <recommendedName>
        <fullName evidence="3">DUF2752 domain-containing protein</fullName>
    </recommendedName>
</protein>